<dbReference type="Pfam" id="PF17808">
    <property type="entry name" value="fn3_PAP"/>
    <property type="match status" value="3"/>
</dbReference>
<dbReference type="InterPro" id="IPR016064">
    <property type="entry name" value="NAD/diacylglycerol_kinase_sf"/>
</dbReference>
<evidence type="ECO:0000256" key="2">
    <source>
        <dbReference type="ARBA" id="ARBA00008723"/>
    </source>
</evidence>
<evidence type="ECO:0000313" key="25">
    <source>
        <dbReference type="EnsemblPlants" id="LPERR12G13980.1"/>
    </source>
</evidence>
<dbReference type="PROSITE" id="PS50146">
    <property type="entry name" value="DAGK"/>
    <property type="match status" value="1"/>
</dbReference>
<keyword evidence="15" id="KW-0862">Zinc</keyword>
<evidence type="ECO:0000256" key="13">
    <source>
        <dbReference type="ARBA" id="ARBA00022777"/>
    </source>
</evidence>
<dbReference type="eggNOG" id="KOG1378">
    <property type="taxonomic scope" value="Eukaryota"/>
</dbReference>
<dbReference type="EC" id="3.1.3.2" evidence="20"/>
<dbReference type="Gramene" id="LPERR12G13980.1">
    <property type="protein sequence ID" value="LPERR12G13980.1"/>
    <property type="gene ID" value="LPERR12G13980"/>
</dbReference>
<evidence type="ECO:0000256" key="14">
    <source>
        <dbReference type="ARBA" id="ARBA00022821"/>
    </source>
</evidence>
<dbReference type="PROSITE" id="PS50081">
    <property type="entry name" value="ZF_DAG_PE_2"/>
    <property type="match status" value="1"/>
</dbReference>
<dbReference type="Pfam" id="PF00149">
    <property type="entry name" value="Metallophos"/>
    <property type="match status" value="3"/>
</dbReference>
<dbReference type="SMART" id="SM00109">
    <property type="entry name" value="C1"/>
    <property type="match status" value="2"/>
</dbReference>
<dbReference type="CDD" id="cd20805">
    <property type="entry name" value="C1_DGK_rpt2"/>
    <property type="match status" value="1"/>
</dbReference>
<keyword evidence="10" id="KW-0677">Repeat</keyword>
<dbReference type="FunFam" id="2.60.200.40:FF:000006">
    <property type="entry name" value="Diacylglycerol kinase"/>
    <property type="match status" value="1"/>
</dbReference>
<evidence type="ECO:0000256" key="10">
    <source>
        <dbReference type="ARBA" id="ARBA00022737"/>
    </source>
</evidence>
<dbReference type="PANTHER" id="PTHR45778">
    <property type="entry name" value="PURPLE ACID PHOSPHATASE-RELATED"/>
    <property type="match status" value="1"/>
</dbReference>
<feature type="compositionally biased region" description="Polar residues" evidence="21">
    <location>
        <begin position="327"/>
        <end position="338"/>
    </location>
</feature>
<evidence type="ECO:0000256" key="19">
    <source>
        <dbReference type="RuleBase" id="RU361128"/>
    </source>
</evidence>
<reference evidence="26" key="2">
    <citation type="submission" date="2013-12" db="EMBL/GenBank/DDBJ databases">
        <authorList>
            <person name="Yu Y."/>
            <person name="Lee S."/>
            <person name="de Baynast K."/>
            <person name="Wissotski M."/>
            <person name="Liu L."/>
            <person name="Talag J."/>
            <person name="Goicoechea J."/>
            <person name="Angelova A."/>
            <person name="Jetty R."/>
            <person name="Kudrna D."/>
            <person name="Golser W."/>
            <person name="Rivera L."/>
            <person name="Zhang J."/>
            <person name="Wing R."/>
        </authorList>
    </citation>
    <scope>NUCLEOTIDE SEQUENCE</scope>
</reference>
<dbReference type="FunFam" id="3.40.50.10330:FF:000006">
    <property type="entry name" value="Diacylglycerol kinase"/>
    <property type="match status" value="1"/>
</dbReference>
<dbReference type="SUPFAM" id="SSF49363">
    <property type="entry name" value="Purple acid phosphatase, N-terminal domain"/>
    <property type="match status" value="3"/>
</dbReference>
<evidence type="ECO:0000256" key="18">
    <source>
        <dbReference type="ARBA" id="ARBA00023180"/>
    </source>
</evidence>
<keyword evidence="26" id="KW-1185">Reference proteome</keyword>
<proteinExistence type="inferred from homology"/>
<evidence type="ECO:0000256" key="5">
    <source>
        <dbReference type="ARBA" id="ARBA00011738"/>
    </source>
</evidence>
<dbReference type="InterPro" id="IPR000756">
    <property type="entry name" value="Diacylglycerol_kin_accessory"/>
</dbReference>
<dbReference type="eggNOG" id="KOG1169">
    <property type="taxonomic scope" value="Eukaryota"/>
</dbReference>
<dbReference type="SMART" id="SM00045">
    <property type="entry name" value="DAGKa"/>
    <property type="match status" value="1"/>
</dbReference>
<accession>A0A0D9Y0R6</accession>
<dbReference type="Pfam" id="PF14008">
    <property type="entry name" value="Metallophos_C"/>
    <property type="match status" value="3"/>
</dbReference>
<evidence type="ECO:0000259" key="23">
    <source>
        <dbReference type="PROSITE" id="PS50081"/>
    </source>
</evidence>
<dbReference type="SUPFAM" id="SSF111331">
    <property type="entry name" value="NAD kinase/diacylglycerol kinase-like"/>
    <property type="match status" value="1"/>
</dbReference>
<evidence type="ECO:0000256" key="7">
    <source>
        <dbReference type="ARBA" id="ARBA00022679"/>
    </source>
</evidence>
<dbReference type="Pfam" id="PF00609">
    <property type="entry name" value="DAGK_acc"/>
    <property type="match status" value="1"/>
</dbReference>
<dbReference type="GO" id="GO:0008270">
    <property type="term" value="F:zinc ion binding"/>
    <property type="evidence" value="ECO:0007669"/>
    <property type="project" value="UniProtKB-KW"/>
</dbReference>
<comment type="subunit">
    <text evidence="4">Monomer.</text>
</comment>
<dbReference type="Gene3D" id="3.40.50.10330">
    <property type="entry name" value="Probable inorganic polyphosphate/atp-NAD kinase, domain 1"/>
    <property type="match status" value="1"/>
</dbReference>
<feature type="region of interest" description="Disordered" evidence="21">
    <location>
        <begin position="1"/>
        <end position="20"/>
    </location>
</feature>
<keyword evidence="12" id="KW-0863">Zinc-finger</keyword>
<keyword evidence="11 19" id="KW-0547">Nucleotide-binding</keyword>
<dbReference type="EC" id="2.7.1.107" evidence="19"/>
<dbReference type="CDD" id="cd00029">
    <property type="entry name" value="C1"/>
    <property type="match status" value="1"/>
</dbReference>
<keyword evidence="18" id="KW-0325">Glycoprotein</keyword>
<dbReference type="GO" id="GO:0003993">
    <property type="term" value="F:acid phosphatase activity"/>
    <property type="evidence" value="ECO:0007669"/>
    <property type="project" value="UniProtKB-EC"/>
</dbReference>
<name>A0A0D9Y0R6_9ORYZ</name>
<dbReference type="GO" id="GO:0006952">
    <property type="term" value="P:defense response"/>
    <property type="evidence" value="ECO:0007669"/>
    <property type="project" value="UniProtKB-KW"/>
</dbReference>
<protein>
    <recommendedName>
        <fullName evidence="19 20">Multifunctional fusion protein</fullName>
    </recommendedName>
    <domain>
        <recommendedName>
            <fullName evidence="19">Diacylglycerol kinase</fullName>
            <shortName evidence="19">DAG kinase</shortName>
            <ecNumber evidence="19">2.7.1.107</ecNumber>
        </recommendedName>
    </domain>
    <domain>
        <recommendedName>
            <fullName evidence="20">Purple acid phosphatase</fullName>
            <ecNumber evidence="20">3.1.3.2</ecNumber>
        </recommendedName>
    </domain>
</protein>
<evidence type="ECO:0000256" key="1">
    <source>
        <dbReference type="ARBA" id="ARBA00004613"/>
    </source>
</evidence>
<dbReference type="InterPro" id="IPR002219">
    <property type="entry name" value="PKC_DAG/PE"/>
</dbReference>
<dbReference type="CDD" id="cd00839">
    <property type="entry name" value="MPP_PAPs"/>
    <property type="match status" value="3"/>
</dbReference>
<feature type="region of interest" description="Disordered" evidence="21">
    <location>
        <begin position="364"/>
        <end position="399"/>
    </location>
</feature>
<comment type="similarity">
    <text evidence="3 19">Belongs to the eukaryotic diacylglycerol kinase family.</text>
</comment>
<dbReference type="GO" id="GO:0005576">
    <property type="term" value="C:extracellular region"/>
    <property type="evidence" value="ECO:0007669"/>
    <property type="project" value="UniProtKB-SubCell"/>
</dbReference>
<reference evidence="25 26" key="1">
    <citation type="submission" date="2012-08" db="EMBL/GenBank/DDBJ databases">
        <title>Oryza genome evolution.</title>
        <authorList>
            <person name="Wing R.A."/>
        </authorList>
    </citation>
    <scope>NUCLEOTIDE SEQUENCE</scope>
</reference>
<dbReference type="Gene3D" id="2.60.200.40">
    <property type="match status" value="1"/>
</dbReference>
<feature type="domain" description="Phorbol-ester/DAG-type" evidence="23">
    <location>
        <begin position="142"/>
        <end position="197"/>
    </location>
</feature>
<dbReference type="InterPro" id="IPR017438">
    <property type="entry name" value="ATP-NAD_kinase_N"/>
</dbReference>
<organism evidence="25 26">
    <name type="scientific">Leersia perrieri</name>
    <dbReference type="NCBI Taxonomy" id="77586"/>
    <lineage>
        <taxon>Eukaryota</taxon>
        <taxon>Viridiplantae</taxon>
        <taxon>Streptophyta</taxon>
        <taxon>Embryophyta</taxon>
        <taxon>Tracheophyta</taxon>
        <taxon>Spermatophyta</taxon>
        <taxon>Magnoliopsida</taxon>
        <taxon>Liliopsida</taxon>
        <taxon>Poales</taxon>
        <taxon>Poaceae</taxon>
        <taxon>BOP clade</taxon>
        <taxon>Oryzoideae</taxon>
        <taxon>Oryzeae</taxon>
        <taxon>Oryzinae</taxon>
        <taxon>Leersia</taxon>
    </lineage>
</organism>
<dbReference type="GO" id="GO:0005524">
    <property type="term" value="F:ATP binding"/>
    <property type="evidence" value="ECO:0007669"/>
    <property type="project" value="UniProtKB-KW"/>
</dbReference>
<evidence type="ECO:0000256" key="12">
    <source>
        <dbReference type="ARBA" id="ARBA00022771"/>
    </source>
</evidence>
<keyword evidence="22" id="KW-0812">Transmembrane</keyword>
<dbReference type="InterPro" id="IPR015914">
    <property type="entry name" value="PAPs_N"/>
</dbReference>
<dbReference type="PANTHER" id="PTHR45778:SF48">
    <property type="entry name" value="PURPLE ACID PHOSPHATASE"/>
    <property type="match status" value="1"/>
</dbReference>
<evidence type="ECO:0000256" key="11">
    <source>
        <dbReference type="ARBA" id="ARBA00022741"/>
    </source>
</evidence>
<dbReference type="FunFam" id="3.30.60.20:FF:000027">
    <property type="entry name" value="Diacylglycerol kinase"/>
    <property type="match status" value="1"/>
</dbReference>
<dbReference type="Proteomes" id="UP000032180">
    <property type="component" value="Chromosome 12"/>
</dbReference>
<dbReference type="Gene3D" id="2.60.40.380">
    <property type="entry name" value="Purple acid phosphatase-like, N-terminal"/>
    <property type="match status" value="3"/>
</dbReference>
<evidence type="ECO:0000256" key="8">
    <source>
        <dbReference type="ARBA" id="ARBA00022723"/>
    </source>
</evidence>
<dbReference type="EnsemblPlants" id="LPERR12G13980.1">
    <property type="protein sequence ID" value="LPERR12G13980.1"/>
    <property type="gene ID" value="LPERR12G13980"/>
</dbReference>
<evidence type="ECO:0000259" key="24">
    <source>
        <dbReference type="PROSITE" id="PS50146"/>
    </source>
</evidence>
<comment type="catalytic activity">
    <reaction evidence="19">
        <text>a 1,2-diacyl-sn-glycerol + ATP = a 1,2-diacyl-sn-glycero-3-phosphate + ADP + H(+)</text>
        <dbReference type="Rhea" id="RHEA:10272"/>
        <dbReference type="ChEBI" id="CHEBI:15378"/>
        <dbReference type="ChEBI" id="CHEBI:17815"/>
        <dbReference type="ChEBI" id="CHEBI:30616"/>
        <dbReference type="ChEBI" id="CHEBI:58608"/>
        <dbReference type="ChEBI" id="CHEBI:456216"/>
        <dbReference type="EC" id="2.7.1.107"/>
    </reaction>
</comment>
<dbReference type="STRING" id="77586.A0A0D9Y0R6"/>
<keyword evidence="22" id="KW-0472">Membrane</keyword>
<dbReference type="SUPFAM" id="SSF56300">
    <property type="entry name" value="Metallo-dependent phosphatases"/>
    <property type="match status" value="3"/>
</dbReference>
<dbReference type="Pfam" id="PF00130">
    <property type="entry name" value="C1_1"/>
    <property type="match status" value="1"/>
</dbReference>
<keyword evidence="14" id="KW-0611">Plant defense</keyword>
<dbReference type="SMART" id="SM00046">
    <property type="entry name" value="DAGKc"/>
    <property type="match status" value="1"/>
</dbReference>
<sequence length="2594" mass="290833">MALPLAHVSARQGEREKPREEIEGTKAVFFVGVALARPPQPPPISSPSELPRAEQGRRGFLLRILPHRMYKMMYPSWGDISAFLSEYWSIIIATVVFASVGGVTIYYAVNQLNKNISLSLMKAIRARARKNKKLKDKVPASSHIWRKEVSARSKGLKCCVCLKSVSSPQYMGGAIHQCDICGATAHPSCSGNAHKDCKCVSMVGFEHVIHQWAVQWIDTSDRSEEDSFCCYCDESCSGAFLAGSPIWYCMWCQRLVHVDCHNNLSKETGDICDLGPLKRLILSPLSVKELHWTGAAGLFSSITHGANELASNVRERIRSRSKRYRNGTVSVDSDSSGTIDPPSDIEGDSQEANNVAKRREDHANGELPEVHESSESESDKQLMTDNTTGRPNNQHEDSHVQINQKYEIVDVPSDSRPLLVFINKRSGAQCGDSLRQRLQILLNPIQVFELSKQQGPEVGLTLFRKVPHFRVLVCGGDGTVAWILDAIEKQKFEAPPPVAILPAGTGNDLARVLSWGGGLGIVEKQGGLFSVLKDVEHAAVTVLDRWKIKIKDNQGKLMLPPKYMNNYFGVGCDAKVALDIHNLREENPERFYSQFMNKVLYAKEGAKNIMDNTFDYFPWDVKLEIDGSKINIPQDSEGILVANIRSYMGGVDLWKNEDDVSDDFHPQSMHDKMLEVVSFTGMLHLGRLQVGLSRAQRLAQGHHIKIEIKTAMPIQVDGEPWSQEPCTIDVSHHCQAFMLKRVSEEPIGHAASIMADVLENAENRGIISASQKRTLLHEIASRLLIKIGGLKQMMFLIMAAIRWVVLAYVIIIGCATIVQGDKQPLSRIAIERATAAAVDSASVKAHPTVLGLKGQSSDWVVVEFFHPKPSDDDWIGVFSPSGFSSEICQPENYGDLPPYLCTAPVKFQYANFKNDAYNISGKGSLRLQLINQREDFSFALFSGGLSDPKLISVSNKVSFENPKAPVYPRLAQGKSWNEMTVTWTSGYSIKEAIPFVEWGHKGGDQIVSPAGTLTFNRNSMCGSPARTVGWRDPGYIHTSFLKELWPDSLYTYRLGHKLLDGTHIWSKSYSFRASPYPGQDSLQRVVIFGDMGKAEIDGSDEYGNYEQASLYTTNQLIKELDSIDMVIHIGDISYANGYLSQWDQFTAQIEPIASTVPYMIGSGNHERDWPGTGSFYGYNDSGGECGVPTQTMFYVPAENRAKLWYSTDYGMFRFCIANTEEDWRPGTEQYKFIEQCLSSVDRLKQPWLIFLAHRVLGYSSASWYEIMMGSYGEPMGRDGLEELWQKYKVDLANRCVQDGSNHYSGRFNATTHVIVGGGGASLSPFRDNVPYWSFYRDHDFGFSKLTALNHSTLLFEYKKSRDGKVYDHFTISRDYRDILACSIDNCPRTTLAISDADDTDTVNGRRSSMIRLWVVLTWLIVCATAAHPGEQPLSRIAVERMVLAVDESAHVKASPLVLGLKGQTSEMVEVEFFHPNPSNDDWIGVFSPADFSSAICEAYDVPQYPPLLCTAPIKYQFANFNNGGYNKSGKGYLKLQLINQREDFSFALFSGGLKKPKLVAVSNKIAFVNPKAPVYPRLAQGKSWDEMTVTWTSGYHIKEAIPFVEWGAKGGHRILSPAGTLTFDRNSMCGAPARTVGWRHPGYIHTSYLKELWPDSLYTYRLGHRLPNGTNIWSKSYSFKASPYPGQDSVQRIVIFGDMGKAEADGSNEYNDFQPGSLNTTYQIIRDLEHIDMVVHIGDICYANGYLSQWDQFTAQIEPIASTVPYMIGMGNHERDWPGTGSFYGKVDSGGECGVPAQTVFYTPAENRAKLWYATDYGMFRFCIANTEEDWRPGTEQYKFIEQCLSSVDRSKQPWLIFLAHRVLGYSSCTYYEEEGTFEEPMGREALQELWQKYKVDLAFFGHVHNYERTCPVYQSQCVANGSDHYSGPFTATTHVVVGGAGASIYDSEFTTSNIKWSYYRDFDYGFVKLTAFNHSSLLFEYKKSSDGNLLWVVVTWLTVCAAAHPGEQPLSRIAVERTVLAVDESAHVKASPLILGLKGQNSEMVEIEFFHPNPSNGDWIGVFSPADFSAAICEPENKRQYPPDLCTAPIKYQFANFKNDGYNESGKGYLKLQLINQREDFSFALFSGGLLKPKLIAVSNKVAFANPKAPVYPRLAQGKSWNEMTVTWTSGYPITEAVPFVEWGVKGGRRFLSPAGTLTFDRTTMCGAPARTVGWRHPGYIHTSYLKDLWPDSLYAYRLGHRPPNGTHIWSKSYSFKASPYPGQDSLQRVIIFGDMGKAEADGSNEFNDFQPGSLNTTYQIIRDLENIDMVVHIGDICYANGYLSQWDQFTAQIEPIASTVPYMIGSGNHERDWPETGSFYGSLDSGGECGVPAQTIFYTPAENRAKFWYATDYGMFRFCIAHTEEDWRPGTEQYKFIDQCLSSVDRQKQPWLIFLAHRVLGYSSCSYYEEEGTFGEPMGRDTIEELLQKYRVDLAFYGHVHSYERTCPVYQSQCVINASDHYSGPFKATTHVVVGGAGASLSEFTTSKIKWSHYTDFDFGFVKLTAFNHSSMLFEYKKSRDGNVYDHFTISRNYRDILACSIDNCPRTTLAT</sequence>
<keyword evidence="16 19" id="KW-0067">ATP-binding</keyword>
<comment type="subcellular location">
    <subcellularLocation>
        <location evidence="1">Secreted</location>
    </subcellularLocation>
</comment>
<dbReference type="Gene3D" id="3.60.21.10">
    <property type="match status" value="3"/>
</dbReference>
<dbReference type="HOGENOM" id="CLU_000764_0_0_1"/>
<feature type="domain" description="DAGKc" evidence="24">
    <location>
        <begin position="413"/>
        <end position="552"/>
    </location>
</feature>
<evidence type="ECO:0000256" key="6">
    <source>
        <dbReference type="ARBA" id="ARBA00022525"/>
    </source>
</evidence>
<keyword evidence="17" id="KW-0346">Stress response</keyword>
<feature type="region of interest" description="Disordered" evidence="21">
    <location>
        <begin position="321"/>
        <end position="350"/>
    </location>
</feature>
<comment type="catalytic activity">
    <reaction evidence="20">
        <text>a phosphate monoester + H2O = an alcohol + phosphate</text>
        <dbReference type="Rhea" id="RHEA:15017"/>
        <dbReference type="ChEBI" id="CHEBI:15377"/>
        <dbReference type="ChEBI" id="CHEBI:30879"/>
        <dbReference type="ChEBI" id="CHEBI:43474"/>
        <dbReference type="ChEBI" id="CHEBI:67140"/>
        <dbReference type="EC" id="3.1.3.2"/>
    </reaction>
</comment>
<feature type="transmembrane region" description="Helical" evidence="22">
    <location>
        <begin position="87"/>
        <end position="109"/>
    </location>
</feature>
<keyword evidence="20" id="KW-0378">Hydrolase</keyword>
<feature type="compositionally biased region" description="Polar residues" evidence="21">
    <location>
        <begin position="383"/>
        <end position="392"/>
    </location>
</feature>
<evidence type="ECO:0000256" key="16">
    <source>
        <dbReference type="ARBA" id="ARBA00022840"/>
    </source>
</evidence>
<dbReference type="InterPro" id="IPR025733">
    <property type="entry name" value="PAPs_C"/>
</dbReference>
<dbReference type="Pfam" id="PF00781">
    <property type="entry name" value="DAGK_cat"/>
    <property type="match status" value="1"/>
</dbReference>
<comment type="similarity">
    <text evidence="2 20">Belongs to the metallophosphoesterase superfamily. Purple acid phosphatase family.</text>
</comment>
<comment type="subunit">
    <text evidence="5">Homodimer.</text>
</comment>
<keyword evidence="13 19" id="KW-0418">Kinase</keyword>
<evidence type="ECO:0000256" key="3">
    <source>
        <dbReference type="ARBA" id="ARBA00009280"/>
    </source>
</evidence>
<dbReference type="Gene3D" id="3.30.60.20">
    <property type="match status" value="1"/>
</dbReference>
<keyword evidence="22" id="KW-1133">Transmembrane helix</keyword>
<evidence type="ECO:0000256" key="15">
    <source>
        <dbReference type="ARBA" id="ARBA00022833"/>
    </source>
</evidence>
<evidence type="ECO:0000256" key="21">
    <source>
        <dbReference type="SAM" id="MobiDB-lite"/>
    </source>
</evidence>
<evidence type="ECO:0000256" key="4">
    <source>
        <dbReference type="ARBA" id="ARBA00011245"/>
    </source>
</evidence>
<evidence type="ECO:0000256" key="17">
    <source>
        <dbReference type="ARBA" id="ARBA00023016"/>
    </source>
</evidence>
<dbReference type="GO" id="GO:0007200">
    <property type="term" value="P:phospholipase C-activating G protein-coupled receptor signaling pathway"/>
    <property type="evidence" value="ECO:0007669"/>
    <property type="project" value="InterPro"/>
</dbReference>
<keyword evidence="7 19" id="KW-0808">Transferase</keyword>
<evidence type="ECO:0000256" key="9">
    <source>
        <dbReference type="ARBA" id="ARBA00022729"/>
    </source>
</evidence>
<dbReference type="InterPro" id="IPR041792">
    <property type="entry name" value="MPP_PAP"/>
</dbReference>
<evidence type="ECO:0000313" key="26">
    <source>
        <dbReference type="Proteomes" id="UP000032180"/>
    </source>
</evidence>
<dbReference type="InterPro" id="IPR040974">
    <property type="entry name" value="Fn3_PAP"/>
</dbReference>
<dbReference type="InterPro" id="IPR001206">
    <property type="entry name" value="Diacylglycerol_kinase_cat_dom"/>
</dbReference>
<keyword evidence="8" id="KW-0479">Metal-binding</keyword>
<keyword evidence="6" id="KW-0964">Secreted</keyword>
<dbReference type="InterPro" id="IPR029052">
    <property type="entry name" value="Metallo-depent_PP-like"/>
</dbReference>
<evidence type="ECO:0000256" key="22">
    <source>
        <dbReference type="SAM" id="Phobius"/>
    </source>
</evidence>
<evidence type="ECO:0000256" key="20">
    <source>
        <dbReference type="RuleBase" id="RU361203"/>
    </source>
</evidence>
<keyword evidence="9" id="KW-0732">Signal</keyword>
<feature type="compositionally biased region" description="Basic and acidic residues" evidence="21">
    <location>
        <begin position="364"/>
        <end position="382"/>
    </location>
</feature>
<dbReference type="InterPro" id="IPR004843">
    <property type="entry name" value="Calcineurin-like_PHP"/>
</dbReference>
<dbReference type="GO" id="GO:0004143">
    <property type="term" value="F:ATP-dependent diacylglycerol kinase activity"/>
    <property type="evidence" value="ECO:0007669"/>
    <property type="project" value="UniProtKB-EC"/>
</dbReference>
<reference evidence="25" key="3">
    <citation type="submission" date="2015-04" db="UniProtKB">
        <authorList>
            <consortium name="EnsemblPlants"/>
        </authorList>
    </citation>
    <scope>IDENTIFICATION</scope>
</reference>
<dbReference type="Pfam" id="PF16656">
    <property type="entry name" value="Pur_ac_phosph_N"/>
    <property type="match status" value="3"/>
</dbReference>
<dbReference type="InterPro" id="IPR008963">
    <property type="entry name" value="Purple_acid_Pase-like_N"/>
</dbReference>